<keyword evidence="3" id="KW-1185">Reference proteome</keyword>
<keyword evidence="1" id="KW-0472">Membrane</keyword>
<keyword evidence="1" id="KW-0812">Transmembrane</keyword>
<dbReference type="InterPro" id="IPR025671">
    <property type="entry name" value="HXXEE"/>
</dbReference>
<sequence length="222" mass="25580">MKLMKFYRQNWFFIGGILFVVLAYFTGFFGDHLSHIQLILTYSYMAMLVHQFEEYGLPGGFPSIFNIAVNGEKNVPERYPLNANQVMINNVFMAYPFYILAILFPGAIWYGLIQVGQGMVQIVNHGFYNNFKLKSFYNPGEASVVLLHWPLGIYYIWYVVSNQLATPTDLIVGFIGAWASVFILWLGPVNLLKNKQSKYPFSQNEFYGYAKAKLLRLKNTKS</sequence>
<protein>
    <submittedName>
        <fullName evidence="2">HXXEE domain-containing protein</fullName>
    </submittedName>
</protein>
<accession>A0ABU1ABU0</accession>
<name>A0ABU1ABU0_9LACO</name>
<feature type="transmembrane region" description="Helical" evidence="1">
    <location>
        <begin position="12"/>
        <end position="30"/>
    </location>
</feature>
<keyword evidence="1" id="KW-1133">Transmembrane helix</keyword>
<evidence type="ECO:0000313" key="3">
    <source>
        <dbReference type="Proteomes" id="UP001227831"/>
    </source>
</evidence>
<dbReference type="EMBL" id="JAVCWF010000001">
    <property type="protein sequence ID" value="MDQ7938368.1"/>
    <property type="molecule type" value="Genomic_DNA"/>
</dbReference>
<reference evidence="2 3" key="1">
    <citation type="journal article" date="2023" name="Int. J. Syst. Evol. Microbiol.">
        <title>Lactiplantibacillus brownii sp. nov., a novel psychrotolerant species isolated from sauerkraut.</title>
        <authorList>
            <person name="Heng Y.C."/>
            <person name="Silvaraju S."/>
            <person name="Lee J.K.Y."/>
            <person name="Kittelmann S."/>
        </authorList>
    </citation>
    <scope>NUCLEOTIDE SEQUENCE [LARGE SCALE GENOMIC DNA]</scope>
    <source>
        <strain evidence="2 3">WILCCON 0030</strain>
    </source>
</reference>
<evidence type="ECO:0000256" key="1">
    <source>
        <dbReference type="SAM" id="Phobius"/>
    </source>
</evidence>
<comment type="caution">
    <text evidence="2">The sequence shown here is derived from an EMBL/GenBank/DDBJ whole genome shotgun (WGS) entry which is preliminary data.</text>
</comment>
<feature type="transmembrane region" description="Helical" evidence="1">
    <location>
        <begin position="95"/>
        <end position="115"/>
    </location>
</feature>
<organism evidence="2 3">
    <name type="scientific">Lactiplantibacillus brownii</name>
    <dbReference type="NCBI Taxonomy" id="3069269"/>
    <lineage>
        <taxon>Bacteria</taxon>
        <taxon>Bacillati</taxon>
        <taxon>Bacillota</taxon>
        <taxon>Bacilli</taxon>
        <taxon>Lactobacillales</taxon>
        <taxon>Lactobacillaceae</taxon>
        <taxon>Lactiplantibacillus</taxon>
    </lineage>
</organism>
<gene>
    <name evidence="2" type="ORF">RA086_12185</name>
</gene>
<feature type="transmembrane region" description="Helical" evidence="1">
    <location>
        <begin position="170"/>
        <end position="192"/>
    </location>
</feature>
<proteinExistence type="predicted"/>
<evidence type="ECO:0000313" key="2">
    <source>
        <dbReference type="EMBL" id="MDQ7938368.1"/>
    </source>
</evidence>
<dbReference type="Pfam" id="PF13787">
    <property type="entry name" value="HXXEE"/>
    <property type="match status" value="1"/>
</dbReference>
<feature type="transmembrane region" description="Helical" evidence="1">
    <location>
        <begin position="136"/>
        <end position="158"/>
    </location>
</feature>
<dbReference type="RefSeq" id="WP_308704055.1">
    <property type="nucleotide sequence ID" value="NZ_JAVCWF010000001.1"/>
</dbReference>
<dbReference type="Proteomes" id="UP001227831">
    <property type="component" value="Unassembled WGS sequence"/>
</dbReference>